<dbReference type="InterPro" id="IPR000462">
    <property type="entry name" value="CDP-OH_P_trans"/>
</dbReference>
<protein>
    <submittedName>
        <fullName evidence="3">CDP-alcohol phosphatidyltransferase</fullName>
    </submittedName>
</protein>
<evidence type="ECO:0000313" key="4">
    <source>
        <dbReference type="Proteomes" id="UP000004881"/>
    </source>
</evidence>
<dbReference type="GeneID" id="32690838"/>
<evidence type="ECO:0000313" key="3">
    <source>
        <dbReference type="EMBL" id="GAB43510.1"/>
    </source>
</evidence>
<keyword evidence="2" id="KW-0472">Membrane</keyword>
<gene>
    <name evidence="3" type="ORF">GOTRE_044_00130</name>
</gene>
<keyword evidence="2" id="KW-0812">Transmembrane</keyword>
<organism evidence="3 4">
    <name type="scientific">Gordonia terrae NBRC 100016</name>
    <dbReference type="NCBI Taxonomy" id="1089454"/>
    <lineage>
        <taxon>Bacteria</taxon>
        <taxon>Bacillati</taxon>
        <taxon>Actinomycetota</taxon>
        <taxon>Actinomycetes</taxon>
        <taxon>Mycobacteriales</taxon>
        <taxon>Gordoniaceae</taxon>
        <taxon>Gordonia</taxon>
    </lineage>
</organism>
<feature type="transmembrane region" description="Helical" evidence="2">
    <location>
        <begin position="67"/>
        <end position="89"/>
    </location>
</feature>
<dbReference type="RefSeq" id="WP_004020353.1">
    <property type="nucleotide sequence ID" value="NZ_BAFD01000044.1"/>
</dbReference>
<evidence type="ECO:0000256" key="1">
    <source>
        <dbReference type="SAM" id="MobiDB-lite"/>
    </source>
</evidence>
<reference evidence="3 4" key="1">
    <citation type="submission" date="2012-02" db="EMBL/GenBank/DDBJ databases">
        <title>Whole genome shotgun sequence of Gordonia terrae NBRC 100016.</title>
        <authorList>
            <person name="Takarada H."/>
            <person name="Hosoyama A."/>
            <person name="Tsuchikane K."/>
            <person name="Katsumata H."/>
            <person name="Yamazaki S."/>
            <person name="Fujita N."/>
        </authorList>
    </citation>
    <scope>NUCLEOTIDE SEQUENCE [LARGE SCALE GENOMIC DNA]</scope>
    <source>
        <strain evidence="3 4">NBRC 100016</strain>
    </source>
</reference>
<proteinExistence type="predicted"/>
<dbReference type="EMBL" id="BAFD01000044">
    <property type="protein sequence ID" value="GAB43510.1"/>
    <property type="molecule type" value="Genomic_DNA"/>
</dbReference>
<dbReference type="InterPro" id="IPR043130">
    <property type="entry name" value="CDP-OH_PTrfase_TM_dom"/>
</dbReference>
<accession>A0ABQ0HCB9</accession>
<keyword evidence="4" id="KW-1185">Reference proteome</keyword>
<feature type="transmembrane region" description="Helical" evidence="2">
    <location>
        <begin position="138"/>
        <end position="163"/>
    </location>
</feature>
<dbReference type="Proteomes" id="UP000004881">
    <property type="component" value="Unassembled WGS sequence"/>
</dbReference>
<evidence type="ECO:0000256" key="2">
    <source>
        <dbReference type="SAM" id="Phobius"/>
    </source>
</evidence>
<sequence length="248" mass="25780">MSAEPEHLASSSSARAAEQTDRASARDEALDSWSRLHGGMDPRQIPWVRGWVLISHGCARPLVRLGVTANTVTVLGVVATAVALCVTMLGGWWPAVAALVILVAALLDGIDGAIAAQTRTASRWGRINDAVADRCSDVMLIGILVVVGAPSWLGISIVVLTLILETTRATAQAVGMTGPGAVTVWERPSRVILAVIAALCSTWWWAAALASDTTATLAAVIAAVGAVLAVVGTIQLGIAVRRQTRRLG</sequence>
<feature type="transmembrane region" description="Helical" evidence="2">
    <location>
        <begin position="217"/>
        <end position="240"/>
    </location>
</feature>
<feature type="region of interest" description="Disordered" evidence="1">
    <location>
        <begin position="1"/>
        <end position="21"/>
    </location>
</feature>
<feature type="transmembrane region" description="Helical" evidence="2">
    <location>
        <begin position="192"/>
        <end position="211"/>
    </location>
</feature>
<dbReference type="Gene3D" id="1.20.120.1760">
    <property type="match status" value="1"/>
</dbReference>
<dbReference type="Pfam" id="PF01066">
    <property type="entry name" value="CDP-OH_P_transf"/>
    <property type="match status" value="1"/>
</dbReference>
<keyword evidence="2" id="KW-1133">Transmembrane helix</keyword>
<comment type="caution">
    <text evidence="3">The sequence shown here is derived from an EMBL/GenBank/DDBJ whole genome shotgun (WGS) entry which is preliminary data.</text>
</comment>
<name>A0ABQ0HCB9_9ACTN</name>